<dbReference type="InterPro" id="IPR050330">
    <property type="entry name" value="Bact_OuterMem_StrucFunc"/>
</dbReference>
<dbReference type="AlphaFoldDB" id="A0A840C4W8"/>
<dbReference type="InterPro" id="IPR038522">
    <property type="entry name" value="T4/T6SS_DotU_sf"/>
</dbReference>
<feature type="compositionally biased region" description="Pro residues" evidence="2">
    <location>
        <begin position="30"/>
        <end position="54"/>
    </location>
</feature>
<dbReference type="GO" id="GO:0016020">
    <property type="term" value="C:membrane"/>
    <property type="evidence" value="ECO:0007669"/>
    <property type="project" value="UniProtKB-UniRule"/>
</dbReference>
<protein>
    <submittedName>
        <fullName evidence="5">Type VI secretion system protein ImpK</fullName>
    </submittedName>
</protein>
<feature type="region of interest" description="Disordered" evidence="2">
    <location>
        <begin position="1"/>
        <end position="85"/>
    </location>
</feature>
<evidence type="ECO:0000256" key="3">
    <source>
        <dbReference type="SAM" id="Phobius"/>
    </source>
</evidence>
<dbReference type="InterPro" id="IPR017732">
    <property type="entry name" value="T4/T6SS_DotU"/>
</dbReference>
<evidence type="ECO:0000259" key="4">
    <source>
        <dbReference type="PROSITE" id="PS51123"/>
    </source>
</evidence>
<dbReference type="CDD" id="cd07185">
    <property type="entry name" value="OmpA_C-like"/>
    <property type="match status" value="1"/>
</dbReference>
<dbReference type="Proteomes" id="UP000577362">
    <property type="component" value="Unassembled WGS sequence"/>
</dbReference>
<dbReference type="PANTHER" id="PTHR30329">
    <property type="entry name" value="STATOR ELEMENT OF FLAGELLAR MOTOR COMPLEX"/>
    <property type="match status" value="1"/>
</dbReference>
<dbReference type="EMBL" id="JACIEN010000009">
    <property type="protein sequence ID" value="MBB4019883.1"/>
    <property type="molecule type" value="Genomic_DNA"/>
</dbReference>
<dbReference type="InterPro" id="IPR036737">
    <property type="entry name" value="OmpA-like_sf"/>
</dbReference>
<dbReference type="Gene3D" id="3.30.1330.60">
    <property type="entry name" value="OmpA-like domain"/>
    <property type="match status" value="1"/>
</dbReference>
<dbReference type="NCBIfam" id="TIGR03350">
    <property type="entry name" value="type_VI_ompA"/>
    <property type="match status" value="1"/>
</dbReference>
<keyword evidence="1 3" id="KW-0472">Membrane</keyword>
<proteinExistence type="predicted"/>
<sequence>MSGDDNGPRDPFGRSERTIIRPRPAGRGPAAPPPSATPPPATPPPAAPAMPPLPAASSQPGEGAGDEWVSAVPPQAAGGERQEGRARALVLRREELLTPNDNPLMRAAGPLLLLLGELRVGTLRAPFAQLMEQVADSIEEFERDVRAAGLPAEETRVAKYVLAATADDIVQNIPGEDRHVWTQYSMLSRFFGERVGGVRFFDELERARADPSVNYALLELMHACLALGFQGVHRTSAGGAAALQQIERGLYETLRRVKRANEELSPRWQGQAVPVEAARLRVPVWAVASLAGVVLLGLFLLLRSLLGNDSEAVAASLIAVHPTSEIGIQRRVFSAPPPPPPSAQASRLQQDLKGEKILVQESGNKVLIRISDLPLFAPGQAVVRNEFKPLLARIAAAVEKEPGTVKIVGHTDSVPIRTVRFPSNFVLSQERAKAVADLIKVQLTNPGRVATEGKGADQPIASNATADGRAKNRRVEILIERSS</sequence>
<keyword evidence="6" id="KW-1185">Reference proteome</keyword>
<dbReference type="Pfam" id="PF00691">
    <property type="entry name" value="OmpA"/>
    <property type="match status" value="1"/>
</dbReference>
<organism evidence="5 6">
    <name type="scientific">Chelatococcus caeni</name>
    <dbReference type="NCBI Taxonomy" id="1348468"/>
    <lineage>
        <taxon>Bacteria</taxon>
        <taxon>Pseudomonadati</taxon>
        <taxon>Pseudomonadota</taxon>
        <taxon>Alphaproteobacteria</taxon>
        <taxon>Hyphomicrobiales</taxon>
        <taxon>Chelatococcaceae</taxon>
        <taxon>Chelatococcus</taxon>
    </lineage>
</organism>
<dbReference type="RefSeq" id="WP_183318710.1">
    <property type="nucleotide sequence ID" value="NZ_JACIEN010000009.1"/>
</dbReference>
<feature type="transmembrane region" description="Helical" evidence="3">
    <location>
        <begin position="282"/>
        <end position="302"/>
    </location>
</feature>
<feature type="domain" description="OmpA-like" evidence="4">
    <location>
        <begin position="363"/>
        <end position="483"/>
    </location>
</feature>
<comment type="caution">
    <text evidence="5">The sequence shown here is derived from an EMBL/GenBank/DDBJ whole genome shotgun (WGS) entry which is preliminary data.</text>
</comment>
<keyword evidence="3" id="KW-1133">Transmembrane helix</keyword>
<evidence type="ECO:0000313" key="5">
    <source>
        <dbReference type="EMBL" id="MBB4019883.1"/>
    </source>
</evidence>
<dbReference type="PROSITE" id="PS51123">
    <property type="entry name" value="OMPA_2"/>
    <property type="match status" value="1"/>
</dbReference>
<dbReference type="InterPro" id="IPR006665">
    <property type="entry name" value="OmpA-like"/>
</dbReference>
<feature type="compositionally biased region" description="Basic and acidic residues" evidence="2">
    <location>
        <begin position="1"/>
        <end position="19"/>
    </location>
</feature>
<dbReference type="NCBIfam" id="NF038228">
    <property type="entry name" value="IcmH_DotU_IVB"/>
    <property type="match status" value="1"/>
</dbReference>
<gene>
    <name evidence="5" type="ORF">GGR16_004943</name>
</gene>
<evidence type="ECO:0000256" key="1">
    <source>
        <dbReference type="PROSITE-ProRule" id="PRU00473"/>
    </source>
</evidence>
<name>A0A840C4W8_9HYPH</name>
<evidence type="ECO:0000313" key="6">
    <source>
        <dbReference type="Proteomes" id="UP000577362"/>
    </source>
</evidence>
<accession>A0A840C4W8</accession>
<dbReference type="Gene3D" id="1.25.40.590">
    <property type="entry name" value="Type IV / VI secretion system, DotU"/>
    <property type="match status" value="1"/>
</dbReference>
<dbReference type="InterPro" id="IPR017733">
    <property type="entry name" value="OmpA-like_dom_proteobacteria"/>
</dbReference>
<evidence type="ECO:0000256" key="2">
    <source>
        <dbReference type="SAM" id="MobiDB-lite"/>
    </source>
</evidence>
<reference evidence="5 6" key="1">
    <citation type="submission" date="2020-08" db="EMBL/GenBank/DDBJ databases">
        <title>Genomic Encyclopedia of Type Strains, Phase IV (KMG-IV): sequencing the most valuable type-strain genomes for metagenomic binning, comparative biology and taxonomic classification.</title>
        <authorList>
            <person name="Goeker M."/>
        </authorList>
    </citation>
    <scope>NUCLEOTIDE SEQUENCE [LARGE SCALE GENOMIC DNA]</scope>
    <source>
        <strain evidence="5 6">DSM 103737</strain>
    </source>
</reference>
<keyword evidence="3" id="KW-0812">Transmembrane</keyword>
<dbReference type="NCBIfam" id="TIGR03349">
    <property type="entry name" value="IV_VI_DotU"/>
    <property type="match status" value="1"/>
</dbReference>
<dbReference type="Pfam" id="PF09850">
    <property type="entry name" value="DotU"/>
    <property type="match status" value="1"/>
</dbReference>
<dbReference type="PANTHER" id="PTHR30329:SF19">
    <property type="entry name" value="OUTER MEMBRANE PROTEIN, OMPA FAMILY"/>
    <property type="match status" value="1"/>
</dbReference>
<dbReference type="SUPFAM" id="SSF103088">
    <property type="entry name" value="OmpA-like"/>
    <property type="match status" value="1"/>
</dbReference>